<dbReference type="eggNOG" id="KOG4627">
    <property type="taxonomic scope" value="Eukaryota"/>
</dbReference>
<keyword evidence="1" id="KW-0378">Hydrolase</keyword>
<sequence>MFPFSVLLLLSLFSLIFQKMDEMTRLFSPSCWVPGKTRDEVMIDFFAGIQQAYDSLDKDQTIPRQVDLVYGQEENQKVDIWGEPDDKLLIFIHGGYWAAGTRKDCLTPARCSLNSGFAFASVGYGLATNGRSLTESVEDVIEGVDFILSKYPNVSKVIIGGHSAGAHLVVKAVTRIRNPRIQGMLLFSGCYFLEELVGTDIGNDINLTSAQAQHNSCDLSLLDGLQLKSLVILGLQEAPKLVQQNRDFVEKRKESSIAEFPSSGHYTIMTNLLNEQSDEYSAVMSFLEKI</sequence>
<dbReference type="EMBL" id="DS268427">
    <property type="protein sequence ID" value="EFO93874.1"/>
    <property type="molecule type" value="Genomic_DNA"/>
</dbReference>
<gene>
    <name evidence="4" type="ORF">CRE_12495</name>
</gene>
<feature type="signal peptide" evidence="2">
    <location>
        <begin position="1"/>
        <end position="18"/>
    </location>
</feature>
<dbReference type="Gene3D" id="3.40.50.1820">
    <property type="entry name" value="alpha/beta hydrolase"/>
    <property type="match status" value="1"/>
</dbReference>
<dbReference type="InterPro" id="IPR029058">
    <property type="entry name" value="AB_hydrolase_fold"/>
</dbReference>
<keyword evidence="2" id="KW-0732">Signal</keyword>
<dbReference type="STRING" id="31234.E3M780"/>
<keyword evidence="5" id="KW-1185">Reference proteome</keyword>
<dbReference type="InterPro" id="IPR049492">
    <property type="entry name" value="BD-FAE-like_dom"/>
</dbReference>
<evidence type="ECO:0000256" key="1">
    <source>
        <dbReference type="ARBA" id="ARBA00022801"/>
    </source>
</evidence>
<dbReference type="PANTHER" id="PTHR48081">
    <property type="entry name" value="AB HYDROLASE SUPERFAMILY PROTEIN C4A8.06C"/>
    <property type="match status" value="1"/>
</dbReference>
<organism evidence="5">
    <name type="scientific">Caenorhabditis remanei</name>
    <name type="common">Caenorhabditis vulgaris</name>
    <dbReference type="NCBI Taxonomy" id="31234"/>
    <lineage>
        <taxon>Eukaryota</taxon>
        <taxon>Metazoa</taxon>
        <taxon>Ecdysozoa</taxon>
        <taxon>Nematoda</taxon>
        <taxon>Chromadorea</taxon>
        <taxon>Rhabditida</taxon>
        <taxon>Rhabditina</taxon>
        <taxon>Rhabditomorpha</taxon>
        <taxon>Rhabditoidea</taxon>
        <taxon>Rhabditidae</taxon>
        <taxon>Peloderinae</taxon>
        <taxon>Caenorhabditis</taxon>
    </lineage>
</organism>
<dbReference type="CTD" id="9828384"/>
<accession>E3M780</accession>
<dbReference type="PANTHER" id="PTHR48081:SF33">
    <property type="entry name" value="KYNURENINE FORMAMIDASE"/>
    <property type="match status" value="1"/>
</dbReference>
<evidence type="ECO:0000313" key="4">
    <source>
        <dbReference type="EMBL" id="EFO93874.1"/>
    </source>
</evidence>
<dbReference type="SUPFAM" id="SSF53474">
    <property type="entry name" value="alpha/beta-Hydrolases"/>
    <property type="match status" value="1"/>
</dbReference>
<protein>
    <recommendedName>
        <fullName evidence="3">BD-FAE-like domain-containing protein</fullName>
    </recommendedName>
</protein>
<dbReference type="AlphaFoldDB" id="E3M780"/>
<feature type="domain" description="BD-FAE-like" evidence="3">
    <location>
        <begin position="87"/>
        <end position="170"/>
    </location>
</feature>
<proteinExistence type="predicted"/>
<dbReference type="Proteomes" id="UP000008281">
    <property type="component" value="Unassembled WGS sequence"/>
</dbReference>
<dbReference type="HOGENOM" id="CLU_012494_4_7_1"/>
<dbReference type="OMA" id="DSRDLHA"/>
<evidence type="ECO:0000313" key="5">
    <source>
        <dbReference type="Proteomes" id="UP000008281"/>
    </source>
</evidence>
<dbReference type="GO" id="GO:0004061">
    <property type="term" value="F:arylformamidase activity"/>
    <property type="evidence" value="ECO:0007669"/>
    <property type="project" value="TreeGrafter"/>
</dbReference>
<evidence type="ECO:0000259" key="3">
    <source>
        <dbReference type="Pfam" id="PF20434"/>
    </source>
</evidence>
<evidence type="ECO:0000256" key="2">
    <source>
        <dbReference type="SAM" id="SignalP"/>
    </source>
</evidence>
<dbReference type="InParanoid" id="E3M780"/>
<dbReference type="InterPro" id="IPR050300">
    <property type="entry name" value="GDXG_lipolytic_enzyme"/>
</dbReference>
<dbReference type="GeneID" id="9828384"/>
<dbReference type="Pfam" id="PF20434">
    <property type="entry name" value="BD-FAE"/>
    <property type="match status" value="1"/>
</dbReference>
<dbReference type="KEGG" id="crq:GCK72_013896"/>
<dbReference type="FunCoup" id="E3M780">
    <property type="interactions" value="1028"/>
</dbReference>
<name>E3M780_CAERE</name>
<reference evidence="4" key="1">
    <citation type="submission" date="2007-07" db="EMBL/GenBank/DDBJ databases">
        <title>PCAP assembly of the Caenorhabditis remanei genome.</title>
        <authorList>
            <consortium name="The Caenorhabditis remanei Sequencing Consortium"/>
            <person name="Wilson R.K."/>
        </authorList>
    </citation>
    <scope>NUCLEOTIDE SEQUENCE [LARGE SCALE GENOMIC DNA]</scope>
    <source>
        <strain evidence="4">PB4641</strain>
    </source>
</reference>
<dbReference type="OrthoDB" id="433474at2759"/>
<feature type="chain" id="PRO_5003175334" description="BD-FAE-like domain-containing protein" evidence="2">
    <location>
        <begin position="19"/>
        <end position="290"/>
    </location>
</feature>